<dbReference type="EMBL" id="KV427609">
    <property type="protein sequence ID" value="KZT10216.1"/>
    <property type="molecule type" value="Genomic_DNA"/>
</dbReference>
<keyword evidence="2" id="KW-0560">Oxidoreductase</keyword>
<evidence type="ECO:0000313" key="5">
    <source>
        <dbReference type="Proteomes" id="UP000076871"/>
    </source>
</evidence>
<reference evidence="4 5" key="1">
    <citation type="journal article" date="2016" name="Mol. Biol. Evol.">
        <title>Comparative Genomics of Early-Diverging Mushroom-Forming Fungi Provides Insights into the Origins of Lignocellulose Decay Capabilities.</title>
        <authorList>
            <person name="Nagy L.G."/>
            <person name="Riley R."/>
            <person name="Tritt A."/>
            <person name="Adam C."/>
            <person name="Daum C."/>
            <person name="Floudas D."/>
            <person name="Sun H."/>
            <person name="Yadav J.S."/>
            <person name="Pangilinan J."/>
            <person name="Larsson K.H."/>
            <person name="Matsuura K."/>
            <person name="Barry K."/>
            <person name="Labutti K."/>
            <person name="Kuo R."/>
            <person name="Ohm R.A."/>
            <person name="Bhattacharya S.S."/>
            <person name="Shirouzu T."/>
            <person name="Yoshinaga Y."/>
            <person name="Martin F.M."/>
            <person name="Grigoriev I.V."/>
            <person name="Hibbett D.S."/>
        </authorList>
    </citation>
    <scope>NUCLEOTIDE SEQUENCE [LARGE SCALE GENOMIC DNA]</scope>
    <source>
        <strain evidence="4 5">93-53</strain>
    </source>
</reference>
<dbReference type="FunCoup" id="A0A165GE08">
    <property type="interactions" value="22"/>
</dbReference>
<dbReference type="InterPro" id="IPR036291">
    <property type="entry name" value="NAD(P)-bd_dom_sf"/>
</dbReference>
<accession>A0A165GE08</accession>
<dbReference type="RefSeq" id="XP_040767956.1">
    <property type="nucleotide sequence ID" value="XM_040908028.1"/>
</dbReference>
<feature type="region of interest" description="Disordered" evidence="3">
    <location>
        <begin position="1"/>
        <end position="24"/>
    </location>
</feature>
<name>A0A165GE08_9APHY</name>
<dbReference type="PRINTS" id="PR00081">
    <property type="entry name" value="GDHRDH"/>
</dbReference>
<dbReference type="OrthoDB" id="498125at2759"/>
<evidence type="ECO:0000313" key="4">
    <source>
        <dbReference type="EMBL" id="KZT10216.1"/>
    </source>
</evidence>
<dbReference type="STRING" id="1314785.A0A165GE08"/>
<protein>
    <submittedName>
        <fullName evidence="4">NAD(P)-binding protein</fullName>
    </submittedName>
</protein>
<dbReference type="InParanoid" id="A0A165GE08"/>
<organism evidence="4 5">
    <name type="scientific">Laetiporus sulphureus 93-53</name>
    <dbReference type="NCBI Taxonomy" id="1314785"/>
    <lineage>
        <taxon>Eukaryota</taxon>
        <taxon>Fungi</taxon>
        <taxon>Dikarya</taxon>
        <taxon>Basidiomycota</taxon>
        <taxon>Agaricomycotina</taxon>
        <taxon>Agaricomycetes</taxon>
        <taxon>Polyporales</taxon>
        <taxon>Laetiporus</taxon>
    </lineage>
</organism>
<evidence type="ECO:0000256" key="3">
    <source>
        <dbReference type="SAM" id="MobiDB-lite"/>
    </source>
</evidence>
<evidence type="ECO:0000256" key="1">
    <source>
        <dbReference type="ARBA" id="ARBA00006484"/>
    </source>
</evidence>
<dbReference type="InterPro" id="IPR002347">
    <property type="entry name" value="SDR_fam"/>
</dbReference>
<dbReference type="GO" id="GO:0016491">
    <property type="term" value="F:oxidoreductase activity"/>
    <property type="evidence" value="ECO:0007669"/>
    <property type="project" value="UniProtKB-KW"/>
</dbReference>
<dbReference type="PANTHER" id="PTHR43669">
    <property type="entry name" value="5-KETO-D-GLUCONATE 5-REDUCTASE"/>
    <property type="match status" value="1"/>
</dbReference>
<dbReference type="AlphaFoldDB" id="A0A165GE08"/>
<dbReference type="Gene3D" id="3.40.50.720">
    <property type="entry name" value="NAD(P)-binding Rossmann-like Domain"/>
    <property type="match status" value="1"/>
</dbReference>
<dbReference type="PANTHER" id="PTHR43669:SF8">
    <property type="entry name" value="SHORT-CHAIN TYPE DEHYDROGENASE_REDUCTASE-RELATED"/>
    <property type="match status" value="1"/>
</dbReference>
<dbReference type="SUPFAM" id="SSF51735">
    <property type="entry name" value="NAD(P)-binding Rossmann-fold domains"/>
    <property type="match status" value="1"/>
</dbReference>
<comment type="similarity">
    <text evidence="1">Belongs to the short-chain dehydrogenases/reductases (SDR) family.</text>
</comment>
<sequence length="212" mass="23497">MSPLEPQPRRGQRFRGGMRTPGRDSRCIPHASRDERNMTIVPSLRRIALVTGASRGIGRSIALRLADDGLDIAVNDRPSEQPQLHGVVSEIEAKGRRAVAVCADVAEESEVKDMLARTAEYMGGIDVMVANAGIAFPRSLLELSVQEWDQIMSVNLRGVMLSYKYAALQMIKQGRGGRIKVHRLWQGSEDSQISRRILPQNLGSEGSRRVQR</sequence>
<gene>
    <name evidence="4" type="ORF">LAESUDRAFT_721544</name>
</gene>
<evidence type="ECO:0000256" key="2">
    <source>
        <dbReference type="ARBA" id="ARBA00023002"/>
    </source>
</evidence>
<dbReference type="GeneID" id="63825057"/>
<dbReference type="Pfam" id="PF00106">
    <property type="entry name" value="adh_short"/>
    <property type="match status" value="1"/>
</dbReference>
<keyword evidence="5" id="KW-1185">Reference proteome</keyword>
<dbReference type="Proteomes" id="UP000076871">
    <property type="component" value="Unassembled WGS sequence"/>
</dbReference>
<proteinExistence type="inferred from homology"/>